<feature type="domain" description="Alpha-D-phosphohexomutase alpha/beta/alpha" evidence="10">
    <location>
        <begin position="14"/>
        <end position="151"/>
    </location>
</feature>
<dbReference type="Pfam" id="PF24947">
    <property type="entry name" value="PGM1_C_vert_fung"/>
    <property type="match status" value="1"/>
</dbReference>
<reference evidence="14" key="1">
    <citation type="journal article" date="2020" name="Microbiol. Resour. Announc.">
        <title>Draft Genome Sequences of Thiorhodococcus mannitoliphagus and Thiorhodococcus minor, Purple Sulfur Photosynthetic Bacteria in the Gammaproteobacterial Family Chromatiaceae.</title>
        <authorList>
            <person name="Aviles F.A."/>
            <person name="Meyer T.E."/>
            <person name="Kyndt J.A."/>
        </authorList>
    </citation>
    <scope>NUCLEOTIDE SEQUENCE [LARGE SCALE GENOMIC DNA]</scope>
    <source>
        <strain evidence="14">DSM 18266</strain>
    </source>
</reference>
<dbReference type="InterPro" id="IPR016055">
    <property type="entry name" value="A-D-PHexomutase_a/b/a-I/II/III"/>
</dbReference>
<dbReference type="EC" id="5.4.2.2" evidence="4"/>
<dbReference type="Gene3D" id="3.40.120.10">
    <property type="entry name" value="Alpha-D-Glucose-1,6-Bisphosphate, subunit A, domain 3"/>
    <property type="match status" value="3"/>
</dbReference>
<dbReference type="PRINTS" id="PR00509">
    <property type="entry name" value="PGMPMM"/>
</dbReference>
<dbReference type="PROSITE" id="PS00710">
    <property type="entry name" value="PGM_PMM"/>
    <property type="match status" value="1"/>
</dbReference>
<dbReference type="GO" id="GO:0005975">
    <property type="term" value="P:carbohydrate metabolic process"/>
    <property type="evidence" value="ECO:0007669"/>
    <property type="project" value="InterPro"/>
</dbReference>
<dbReference type="CDD" id="cd03085">
    <property type="entry name" value="PGM1"/>
    <property type="match status" value="1"/>
</dbReference>
<evidence type="ECO:0000256" key="1">
    <source>
        <dbReference type="ARBA" id="ARBA00000443"/>
    </source>
</evidence>
<comment type="similarity">
    <text evidence="3 9">Belongs to the phosphohexose mutase family.</text>
</comment>
<organism evidence="13 14">
    <name type="scientific">Thiorhodococcus mannitoliphagus</name>
    <dbReference type="NCBI Taxonomy" id="329406"/>
    <lineage>
        <taxon>Bacteria</taxon>
        <taxon>Pseudomonadati</taxon>
        <taxon>Pseudomonadota</taxon>
        <taxon>Gammaproteobacteria</taxon>
        <taxon>Chromatiales</taxon>
        <taxon>Chromatiaceae</taxon>
        <taxon>Thiorhodococcus</taxon>
    </lineage>
</organism>
<dbReference type="FunFam" id="3.30.310.50:FF:000002">
    <property type="entry name" value="Phosphoglucomutase 5"/>
    <property type="match status" value="1"/>
</dbReference>
<reference evidence="13 14" key="2">
    <citation type="submission" date="2020-02" db="EMBL/GenBank/DDBJ databases">
        <title>Genome sequences of Thiorhodococcus mannitoliphagus and Thiorhodococcus minor, purple sulfur photosynthetic bacteria in the gammaproteobacterial family, Chromatiaceae.</title>
        <authorList>
            <person name="Aviles F.A."/>
            <person name="Meyer T.E."/>
            <person name="Kyndt J.A."/>
        </authorList>
    </citation>
    <scope>NUCLEOTIDE SEQUENCE [LARGE SCALE GENOMIC DNA]</scope>
    <source>
        <strain evidence="13 14">DSM 18266</strain>
    </source>
</reference>
<keyword evidence="5" id="KW-0597">Phosphoprotein</keyword>
<dbReference type="RefSeq" id="WP_164653016.1">
    <property type="nucleotide sequence ID" value="NZ_JAAIJR010000020.1"/>
</dbReference>
<dbReference type="InterPro" id="IPR005846">
    <property type="entry name" value="A-D-PHexomutase_a/b/a-III"/>
</dbReference>
<dbReference type="FunFam" id="3.40.120.10:FF:000004">
    <property type="entry name" value="Phosphoglucomutase 5"/>
    <property type="match status" value="1"/>
</dbReference>
<proteinExistence type="inferred from homology"/>
<evidence type="ECO:0000259" key="11">
    <source>
        <dbReference type="Pfam" id="PF02879"/>
    </source>
</evidence>
<dbReference type="Pfam" id="PF02879">
    <property type="entry name" value="PGM_PMM_II"/>
    <property type="match status" value="1"/>
</dbReference>
<dbReference type="InterPro" id="IPR005841">
    <property type="entry name" value="Alpha-D-phosphohexomutase_SF"/>
</dbReference>
<evidence type="ECO:0000313" key="14">
    <source>
        <dbReference type="Proteomes" id="UP000471640"/>
    </source>
</evidence>
<evidence type="ECO:0000256" key="3">
    <source>
        <dbReference type="ARBA" id="ARBA00010231"/>
    </source>
</evidence>
<evidence type="ECO:0000256" key="2">
    <source>
        <dbReference type="ARBA" id="ARBA00001946"/>
    </source>
</evidence>
<dbReference type="Gene3D" id="3.30.310.50">
    <property type="entry name" value="Alpha-D-phosphohexomutase, C-terminal domain"/>
    <property type="match status" value="1"/>
</dbReference>
<dbReference type="Pfam" id="PF02878">
    <property type="entry name" value="PGM_PMM_I"/>
    <property type="match status" value="1"/>
</dbReference>
<dbReference type="Proteomes" id="UP000471640">
    <property type="component" value="Unassembled WGS sequence"/>
</dbReference>
<dbReference type="GO" id="GO:0004614">
    <property type="term" value="F:phosphoglucomutase activity"/>
    <property type="evidence" value="ECO:0007669"/>
    <property type="project" value="UniProtKB-EC"/>
</dbReference>
<gene>
    <name evidence="13" type="ORF">G3480_06810</name>
</gene>
<dbReference type="GO" id="GO:0000287">
    <property type="term" value="F:magnesium ion binding"/>
    <property type="evidence" value="ECO:0007669"/>
    <property type="project" value="InterPro"/>
</dbReference>
<feature type="domain" description="Alpha-D-phosphohexomutase alpha/beta/alpha" evidence="11">
    <location>
        <begin position="184"/>
        <end position="287"/>
    </location>
</feature>
<dbReference type="SUPFAM" id="SSF55957">
    <property type="entry name" value="Phosphoglucomutase, C-terminal domain"/>
    <property type="match status" value="1"/>
</dbReference>
<dbReference type="Pfam" id="PF02880">
    <property type="entry name" value="PGM_PMM_III"/>
    <property type="match status" value="1"/>
</dbReference>
<dbReference type="PANTHER" id="PTHR22573">
    <property type="entry name" value="PHOSPHOHEXOMUTASE FAMILY MEMBER"/>
    <property type="match status" value="1"/>
</dbReference>
<sequence>METQNIATTPFDGQKPGTSGLRKKVKVFQQPHYLENFVQAIFDTQAELKGGTLVVGGDGRYFNREAIQIILRMAAANGVRKILVGRGGIFSTPAVSCVIRKYKTQGGIVLSASHNPGGPDEDFGIKFNAANGGPASESVTDAIYARTCTIDHYLTLDAPVIDLDALGTLQLGETEVEVMDPVKDYAELMESLFDFNAIHQLFNSGHFSMRFDAMNAVTGPYAVEILENRLGAMPGTVMNAEAKEDFGGGHPDPNLAHAKELVALTQGSDGLDFGAASDGDGDRNMILGKDFFVTPSDSLAVLAANAHQTPGYASGIRGIARSMPTSQAANRVADFLGVECFETPTGWKFFGNLLDAGRITLCGEESFGTGSDHVREKDGLWAVLFWLNLLAVRQQSVAEIVTDHWRRFGRNFYTRHDYEGVDLAGAEGLMDHLRILLPDLAGKTLGDQTVSYADDFAYTDPVDGSTSEHQGIRIGFDSGARIVYRLSGTGTAGATLRVYLEYFEPDPARHQQETQEAMQPLILIARELAQIEARTGRSEPDVIT</sequence>
<evidence type="ECO:0000256" key="9">
    <source>
        <dbReference type="RuleBase" id="RU004326"/>
    </source>
</evidence>
<protein>
    <recommendedName>
        <fullName evidence="4">phosphoglucomutase (alpha-D-glucose-1,6-bisphosphate-dependent)</fullName>
        <ecNumber evidence="4">5.4.2.2</ecNumber>
    </recommendedName>
</protein>
<evidence type="ECO:0000256" key="4">
    <source>
        <dbReference type="ARBA" id="ARBA00012728"/>
    </source>
</evidence>
<accession>A0A6P1DP43</accession>
<dbReference type="SUPFAM" id="SSF53738">
    <property type="entry name" value="Phosphoglucomutase, first 3 domains"/>
    <property type="match status" value="3"/>
</dbReference>
<comment type="cofactor">
    <cofactor evidence="2">
        <name>Mg(2+)</name>
        <dbReference type="ChEBI" id="CHEBI:18420"/>
    </cofactor>
</comment>
<dbReference type="InterPro" id="IPR036900">
    <property type="entry name" value="A-D-PHexomutase_C_sf"/>
</dbReference>
<name>A0A6P1DP43_9GAMM</name>
<dbReference type="GO" id="GO:0005829">
    <property type="term" value="C:cytosol"/>
    <property type="evidence" value="ECO:0007669"/>
    <property type="project" value="TreeGrafter"/>
</dbReference>
<evidence type="ECO:0000256" key="8">
    <source>
        <dbReference type="ARBA" id="ARBA00023235"/>
    </source>
</evidence>
<evidence type="ECO:0000256" key="5">
    <source>
        <dbReference type="ARBA" id="ARBA00022553"/>
    </source>
</evidence>
<keyword evidence="7 9" id="KW-0460">Magnesium</keyword>
<keyword evidence="14" id="KW-1185">Reference proteome</keyword>
<dbReference type="EMBL" id="JAAIJR010000020">
    <property type="protein sequence ID" value="NEX20027.1"/>
    <property type="molecule type" value="Genomic_DNA"/>
</dbReference>
<evidence type="ECO:0000259" key="12">
    <source>
        <dbReference type="Pfam" id="PF02880"/>
    </source>
</evidence>
<keyword evidence="8 13" id="KW-0413">Isomerase</keyword>
<keyword evidence="6 9" id="KW-0479">Metal-binding</keyword>
<evidence type="ECO:0000313" key="13">
    <source>
        <dbReference type="EMBL" id="NEX20027.1"/>
    </source>
</evidence>
<comment type="catalytic activity">
    <reaction evidence="1">
        <text>alpha-D-glucose 1-phosphate = alpha-D-glucose 6-phosphate</text>
        <dbReference type="Rhea" id="RHEA:23536"/>
        <dbReference type="ChEBI" id="CHEBI:58225"/>
        <dbReference type="ChEBI" id="CHEBI:58601"/>
        <dbReference type="EC" id="5.4.2.2"/>
    </reaction>
</comment>
<evidence type="ECO:0000256" key="7">
    <source>
        <dbReference type="ARBA" id="ARBA00022842"/>
    </source>
</evidence>
<dbReference type="PANTHER" id="PTHR22573:SF2">
    <property type="entry name" value="PHOSPHOGLUCOMUTASE"/>
    <property type="match status" value="1"/>
</dbReference>
<feature type="domain" description="Alpha-D-phosphohexomutase alpha/beta/alpha" evidence="12">
    <location>
        <begin position="296"/>
        <end position="408"/>
    </location>
</feature>
<dbReference type="FunFam" id="3.40.120.10:FF:000005">
    <property type="entry name" value="Phosphoglucomutase 5"/>
    <property type="match status" value="1"/>
</dbReference>
<evidence type="ECO:0000259" key="10">
    <source>
        <dbReference type="Pfam" id="PF02878"/>
    </source>
</evidence>
<dbReference type="InterPro" id="IPR005844">
    <property type="entry name" value="A-D-PHexomutase_a/b/a-I"/>
</dbReference>
<dbReference type="InterPro" id="IPR016066">
    <property type="entry name" value="A-D-PHexomutase_CS"/>
</dbReference>
<evidence type="ECO:0000256" key="6">
    <source>
        <dbReference type="ARBA" id="ARBA00022723"/>
    </source>
</evidence>
<comment type="caution">
    <text evidence="13">The sequence shown here is derived from an EMBL/GenBank/DDBJ whole genome shotgun (WGS) entry which is preliminary data.</text>
</comment>
<dbReference type="NCBIfam" id="NF005737">
    <property type="entry name" value="PRK07564.1-1"/>
    <property type="match status" value="1"/>
</dbReference>
<dbReference type="InterPro" id="IPR005845">
    <property type="entry name" value="A-D-PHexomutase_a/b/a-II"/>
</dbReference>
<dbReference type="AlphaFoldDB" id="A0A6P1DP43"/>
<dbReference type="InterPro" id="IPR045244">
    <property type="entry name" value="PGM"/>
</dbReference>